<feature type="domain" description="Helicase ATP-binding" evidence="7">
    <location>
        <begin position="286"/>
        <end position="462"/>
    </location>
</feature>
<evidence type="ECO:0000313" key="10">
    <source>
        <dbReference type="EMBL" id="TKR81696.1"/>
    </source>
</evidence>
<keyword evidence="11" id="KW-1185">Reference proteome</keyword>
<dbReference type="InterPro" id="IPR051363">
    <property type="entry name" value="RLR_Helicase"/>
</dbReference>
<evidence type="ECO:0000259" key="8">
    <source>
        <dbReference type="PROSITE" id="PS51194"/>
    </source>
</evidence>
<reference evidence="10 11" key="2">
    <citation type="journal article" date="2019" name="G3 (Bethesda)">
        <title>Hybrid Assembly of the Genome of the Entomopathogenic Nematode Steinernema carpocapsae Identifies the X-Chromosome.</title>
        <authorList>
            <person name="Serra L."/>
            <person name="Macchietto M."/>
            <person name="Macias-Munoz A."/>
            <person name="McGill C.J."/>
            <person name="Rodriguez I.M."/>
            <person name="Rodriguez B."/>
            <person name="Murad R."/>
            <person name="Mortazavi A."/>
        </authorList>
    </citation>
    <scope>NUCLEOTIDE SEQUENCE [LARGE SCALE GENOMIC DNA]</scope>
    <source>
        <strain evidence="10 11">ALL</strain>
    </source>
</reference>
<dbReference type="PANTHER" id="PTHR14074">
    <property type="entry name" value="HELICASE WITH DEATH DOMAIN-RELATED"/>
    <property type="match status" value="1"/>
</dbReference>
<dbReference type="Gene3D" id="3.40.50.300">
    <property type="entry name" value="P-loop containing nucleotide triphosphate hydrolases"/>
    <property type="match status" value="2"/>
</dbReference>
<keyword evidence="3" id="KW-0547">Nucleotide-binding</keyword>
<dbReference type="InterPro" id="IPR021673">
    <property type="entry name" value="RLR_CTR"/>
</dbReference>
<evidence type="ECO:0000256" key="1">
    <source>
        <dbReference type="ARBA" id="ARBA00006866"/>
    </source>
</evidence>
<evidence type="ECO:0000256" key="4">
    <source>
        <dbReference type="ARBA" id="ARBA00022840"/>
    </source>
</evidence>
<dbReference type="Proteomes" id="UP000298663">
    <property type="component" value="Unassembled WGS sequence"/>
</dbReference>
<dbReference type="InterPro" id="IPR001650">
    <property type="entry name" value="Helicase_C-like"/>
</dbReference>
<dbReference type="PROSITE" id="PS51194">
    <property type="entry name" value="HELICASE_CTER"/>
    <property type="match status" value="1"/>
</dbReference>
<evidence type="ECO:0000256" key="2">
    <source>
        <dbReference type="ARBA" id="ARBA00022588"/>
    </source>
</evidence>
<dbReference type="Pfam" id="PF00270">
    <property type="entry name" value="DEAD"/>
    <property type="match status" value="1"/>
</dbReference>
<dbReference type="InterPro" id="IPR038557">
    <property type="entry name" value="RLR_C_sf"/>
</dbReference>
<gene>
    <name evidence="10" type="ORF">L596_015527</name>
</gene>
<dbReference type="SUPFAM" id="SSF52540">
    <property type="entry name" value="P-loop containing nucleoside triphosphate hydrolases"/>
    <property type="match status" value="1"/>
</dbReference>
<comment type="catalytic activity">
    <reaction evidence="6">
        <text>ATP + H2O = ADP + phosphate + H(+)</text>
        <dbReference type="Rhea" id="RHEA:13065"/>
        <dbReference type="ChEBI" id="CHEBI:15377"/>
        <dbReference type="ChEBI" id="CHEBI:15378"/>
        <dbReference type="ChEBI" id="CHEBI:30616"/>
        <dbReference type="ChEBI" id="CHEBI:43474"/>
        <dbReference type="ChEBI" id="CHEBI:456216"/>
        <dbReference type="EC" id="3.6.4.13"/>
    </reaction>
    <physiologicalReaction direction="left-to-right" evidence="6">
        <dbReference type="Rhea" id="RHEA:13066"/>
    </physiologicalReaction>
</comment>
<dbReference type="Pfam" id="PF00271">
    <property type="entry name" value="Helicase_C"/>
    <property type="match status" value="1"/>
</dbReference>
<dbReference type="EMBL" id="AZBU02000004">
    <property type="protein sequence ID" value="TKR81696.1"/>
    <property type="molecule type" value="Genomic_DNA"/>
</dbReference>
<dbReference type="SMART" id="SM00490">
    <property type="entry name" value="HELICc"/>
    <property type="match status" value="1"/>
</dbReference>
<sequence>MASQMRMPEEHIRLYAHEIKDMLSFQVARGFGIFNETCLGNLEEMFQDEERASDARKYVFRWIMERDRDNIWKLEKLLEKNPTLFKEYLMEEWVDPNGRVYPYEELSRNLFIEKFYCRPDEGKWVVECLCDFIMPDELAMDLRKHFGQAYAPVVEEAMTLVAEKHDLNHLACKMIRRMPQNLTTCVTGDWYCHFLIVLRENPYHAYLAEAIDPDNAGTIDVFRAEQRAKEIKADAGLENEDDIYKTSEEDLIFRPKDKFEKYMPKFEIAIPPPIDIALRSYQEELVEIAVTGKNTIICAPTGAGKTVVASYIMLDHLNKMKVAGKPARVAMMVPTIPLVEQQCTALLVYFRLNYTVNGFCGTETADFRAYTALACDVALFTPQLFLNMLKSPKKTDRLNVADFTMFVFDECHHCDGEHPYKLLMEMVQETQGPQPQIIGLTASVGVGSGSNSIENCMQHMLKICVHLSAEAVSTVRRSKDDLNKHVVPPLDIIERASRLTESRFIKDIHKNMKALQEELEKEVKRFHMNKQLQGRLFDYQFPTDKNSFSYQNFLGTLGARITAVPGLPHKTKFLKALEILKQYQLALEYNDLLPMRYAQKFLLRACDEMKRTETEETYGVVREFRLKCNDLCTYPDEGCERKKDILVRLNKLITEQYSTLPESRTLIFVQKRAFAEMLCDYMNELCKKIPYFTSERNAGYITSANQSSALGGQTGYLQRQTIENFNHGVLRILVATSVAEEGLDISTCNLIIKYNNTGSEKTLIQRRGRARAKGSKSVLLALDGSIEANEMAAVQKEDLMKRCMEHLQSYGASVLSRMIHTKRCEMKEEAERILEQRRQTDEQIKSNKYQLVCIKCGTEICDSTQIRKLPKQQYACFDRDIWTRVNIKPREMPKSLHGSMDVAQMCCKNGACDQIFGMVWLYSDTLLPVFKVTAFIMYDYEKYRNHTGIAEEPIRVKRWMDVARNHFVIRDAREVDLKDMYGALRAKNISLHNHLLKNAEHARIVLARKEIEKRRFGGRRGRPQRENLGNANELAEVDEAMERAQVHDMSDDNDGDYGICG</sequence>
<dbReference type="STRING" id="34508.A0A4U5NG45"/>
<dbReference type="OrthoDB" id="416741at2759"/>
<dbReference type="Pfam" id="PF11648">
    <property type="entry name" value="RIG-I_C-RD"/>
    <property type="match status" value="1"/>
</dbReference>
<dbReference type="InterPro" id="IPR014001">
    <property type="entry name" value="Helicase_ATP-bd"/>
</dbReference>
<feature type="domain" description="Helicase C-terminal" evidence="8">
    <location>
        <begin position="652"/>
        <end position="811"/>
    </location>
</feature>
<proteinExistence type="inferred from homology"/>
<dbReference type="PROSITE" id="PS51192">
    <property type="entry name" value="HELICASE_ATP_BIND_1"/>
    <property type="match status" value="1"/>
</dbReference>
<organism evidence="10 11">
    <name type="scientific">Steinernema carpocapsae</name>
    <name type="common">Entomopathogenic nematode</name>
    <dbReference type="NCBI Taxonomy" id="34508"/>
    <lineage>
        <taxon>Eukaryota</taxon>
        <taxon>Metazoa</taxon>
        <taxon>Ecdysozoa</taxon>
        <taxon>Nematoda</taxon>
        <taxon>Chromadorea</taxon>
        <taxon>Rhabditida</taxon>
        <taxon>Tylenchina</taxon>
        <taxon>Panagrolaimomorpha</taxon>
        <taxon>Strongyloidoidea</taxon>
        <taxon>Steinernematidae</taxon>
        <taxon>Steinernema</taxon>
    </lineage>
</organism>
<evidence type="ECO:0000256" key="6">
    <source>
        <dbReference type="ARBA" id="ARBA00049390"/>
    </source>
</evidence>
<dbReference type="Gene3D" id="2.170.150.30">
    <property type="entry name" value="RIG-I-like receptor, C-terminal regulatory domain"/>
    <property type="match status" value="1"/>
</dbReference>
<evidence type="ECO:0000259" key="7">
    <source>
        <dbReference type="PROSITE" id="PS51192"/>
    </source>
</evidence>
<dbReference type="GO" id="GO:0045087">
    <property type="term" value="P:innate immune response"/>
    <property type="evidence" value="ECO:0007669"/>
    <property type="project" value="UniProtKB-KW"/>
</dbReference>
<evidence type="ECO:0008006" key="12">
    <source>
        <dbReference type="Google" id="ProtNLM"/>
    </source>
</evidence>
<feature type="domain" description="RLR CTR" evidence="9">
    <location>
        <begin position="836"/>
        <end position="976"/>
    </location>
</feature>
<dbReference type="InterPro" id="IPR027417">
    <property type="entry name" value="P-loop_NTPase"/>
</dbReference>
<evidence type="ECO:0000259" key="9">
    <source>
        <dbReference type="PROSITE" id="PS51789"/>
    </source>
</evidence>
<dbReference type="AlphaFoldDB" id="A0A4U5NG45"/>
<evidence type="ECO:0000256" key="3">
    <source>
        <dbReference type="ARBA" id="ARBA00022741"/>
    </source>
</evidence>
<keyword evidence="2" id="KW-0399">Innate immunity</keyword>
<keyword evidence="5" id="KW-0391">Immunity</keyword>
<accession>A0A4U5NG45</accession>
<evidence type="ECO:0000313" key="11">
    <source>
        <dbReference type="Proteomes" id="UP000298663"/>
    </source>
</evidence>
<comment type="caution">
    <text evidence="10">The sequence shown here is derived from an EMBL/GenBank/DDBJ whole genome shotgun (WGS) entry which is preliminary data.</text>
</comment>
<dbReference type="SMART" id="SM00487">
    <property type="entry name" value="DEXDc"/>
    <property type="match status" value="1"/>
</dbReference>
<comment type="similarity">
    <text evidence="1">Belongs to the helicase family. RLR subfamily.</text>
</comment>
<protein>
    <recommendedName>
        <fullName evidence="12">RNA helicase</fullName>
    </recommendedName>
</protein>
<dbReference type="GO" id="GO:0005524">
    <property type="term" value="F:ATP binding"/>
    <property type="evidence" value="ECO:0007669"/>
    <property type="project" value="UniProtKB-KW"/>
</dbReference>
<dbReference type="PROSITE" id="PS51789">
    <property type="entry name" value="RLR_CTR"/>
    <property type="match status" value="1"/>
</dbReference>
<dbReference type="GO" id="GO:0003676">
    <property type="term" value="F:nucleic acid binding"/>
    <property type="evidence" value="ECO:0007669"/>
    <property type="project" value="InterPro"/>
</dbReference>
<keyword evidence="4" id="KW-0067">ATP-binding</keyword>
<evidence type="ECO:0000256" key="5">
    <source>
        <dbReference type="ARBA" id="ARBA00022859"/>
    </source>
</evidence>
<dbReference type="InterPro" id="IPR011545">
    <property type="entry name" value="DEAD/DEAH_box_helicase_dom"/>
</dbReference>
<dbReference type="GO" id="GO:0003724">
    <property type="term" value="F:RNA helicase activity"/>
    <property type="evidence" value="ECO:0007669"/>
    <property type="project" value="UniProtKB-EC"/>
</dbReference>
<dbReference type="GO" id="GO:0005737">
    <property type="term" value="C:cytoplasm"/>
    <property type="evidence" value="ECO:0007669"/>
    <property type="project" value="TreeGrafter"/>
</dbReference>
<reference evidence="10 11" key="1">
    <citation type="journal article" date="2015" name="Genome Biol.">
        <title>Comparative genomics of Steinernema reveals deeply conserved gene regulatory networks.</title>
        <authorList>
            <person name="Dillman A.R."/>
            <person name="Macchietto M."/>
            <person name="Porter C.F."/>
            <person name="Rogers A."/>
            <person name="Williams B."/>
            <person name="Antoshechkin I."/>
            <person name="Lee M.M."/>
            <person name="Goodwin Z."/>
            <person name="Lu X."/>
            <person name="Lewis E.E."/>
            <person name="Goodrich-Blair H."/>
            <person name="Stock S.P."/>
            <person name="Adams B.J."/>
            <person name="Sternberg P.W."/>
            <person name="Mortazavi A."/>
        </authorList>
    </citation>
    <scope>NUCLEOTIDE SEQUENCE [LARGE SCALE GENOMIC DNA]</scope>
    <source>
        <strain evidence="10 11">ALL</strain>
    </source>
</reference>
<dbReference type="PANTHER" id="PTHR14074:SF16">
    <property type="entry name" value="ANTIVIRAL INNATE IMMUNE RESPONSE RECEPTOR RIG-I"/>
    <property type="match status" value="1"/>
</dbReference>
<dbReference type="Gene3D" id="1.20.1320.30">
    <property type="match status" value="1"/>
</dbReference>
<name>A0A4U5NG45_STECR</name>